<dbReference type="Pfam" id="PF03598">
    <property type="entry name" value="CdhC"/>
    <property type="match status" value="1"/>
</dbReference>
<organism evidence="8 9">
    <name type="scientific">candidate division NPL-UPA2 bacterium Unc8</name>
    <dbReference type="NCBI Taxonomy" id="1980939"/>
    <lineage>
        <taxon>Bacteria</taxon>
    </lineage>
</organism>
<dbReference type="Pfam" id="PF19436">
    <property type="entry name" value="ACS_CODH_B_C"/>
    <property type="match status" value="1"/>
</dbReference>
<dbReference type="NCBIfam" id="TIGR00316">
    <property type="entry name" value="cdhC"/>
    <property type="match status" value="1"/>
</dbReference>
<dbReference type="Gene3D" id="3.40.1470.10">
    <property type="entry name" value="Bifunctional carbon monoxide dehydrogenase/acetyl-coa synthase(codh/acs), Chain M, domain 5"/>
    <property type="match status" value="1"/>
</dbReference>
<keyword evidence="5" id="KW-0408">Iron</keyword>
<dbReference type="GO" id="GO:0051536">
    <property type="term" value="F:iron-sulfur cluster binding"/>
    <property type="evidence" value="ECO:0007669"/>
    <property type="project" value="UniProtKB-KW"/>
</dbReference>
<evidence type="ECO:0000313" key="8">
    <source>
        <dbReference type="EMBL" id="RII00186.1"/>
    </source>
</evidence>
<dbReference type="GO" id="GO:0043884">
    <property type="term" value="F:CO-methylating acetyl-CoA synthase activity"/>
    <property type="evidence" value="ECO:0007669"/>
    <property type="project" value="UniProtKB-EC"/>
</dbReference>
<dbReference type="InterPro" id="IPR011254">
    <property type="entry name" value="Prismane-like_sf"/>
</dbReference>
<keyword evidence="6" id="KW-0411">Iron-sulfur</keyword>
<reference evidence="8 9" key="1">
    <citation type="submission" date="2018-08" db="EMBL/GenBank/DDBJ databases">
        <title>Draft genome of candidate division NPL-UPA2 bacterium Unc8 that adapted to ultra-basic serpentinizing groundwater.</title>
        <authorList>
            <person name="Ishii S."/>
            <person name="Suzuki S."/>
            <person name="Nealson K.H."/>
        </authorList>
    </citation>
    <scope>NUCLEOTIDE SEQUENCE [LARGE SCALE GENOMIC DNA]</scope>
    <source>
        <strain evidence="8">Unc8</strain>
    </source>
</reference>
<dbReference type="NCBIfam" id="NF003379">
    <property type="entry name" value="PRK04456.1"/>
    <property type="match status" value="1"/>
</dbReference>
<dbReference type="Gene3D" id="3.30.1650.10">
    <property type="entry name" value="Bifunctional carbon monoxide dehydrogenase/acetyl-coa synthase(codh/acs), Chain M, domain 3"/>
    <property type="match status" value="1"/>
</dbReference>
<feature type="domain" description="CO dehydrogenase/acetyl-CoA synthase complex beta subunit C-terminal" evidence="7">
    <location>
        <begin position="169"/>
        <end position="399"/>
    </location>
</feature>
<dbReference type="InterPro" id="IPR004461">
    <property type="entry name" value="CO_DH/Ac-CoA_synth_bsu"/>
</dbReference>
<accession>A0A399FXI7</accession>
<evidence type="ECO:0000256" key="6">
    <source>
        <dbReference type="ARBA" id="ARBA00023014"/>
    </source>
</evidence>
<dbReference type="Gene3D" id="3.40.970.20">
    <property type="entry name" value="Carbon monoxide dehydrogenase alpha subunit. Chain D, domain 4"/>
    <property type="match status" value="1"/>
</dbReference>
<evidence type="ECO:0000256" key="2">
    <source>
        <dbReference type="ARBA" id="ARBA00022596"/>
    </source>
</evidence>
<dbReference type="EMBL" id="NDHY01000006">
    <property type="protein sequence ID" value="RII00186.1"/>
    <property type="molecule type" value="Genomic_DNA"/>
</dbReference>
<evidence type="ECO:0000256" key="3">
    <source>
        <dbReference type="ARBA" id="ARBA00022679"/>
    </source>
</evidence>
<dbReference type="Proteomes" id="UP000266287">
    <property type="component" value="Unassembled WGS sequence"/>
</dbReference>
<keyword evidence="4" id="KW-0479">Metal-binding</keyword>
<dbReference type="GO" id="GO:0043885">
    <property type="term" value="F:anaerobic carbon-monoxide dehydrogenase activity"/>
    <property type="evidence" value="ECO:0007669"/>
    <property type="project" value="InterPro"/>
</dbReference>
<evidence type="ECO:0000256" key="5">
    <source>
        <dbReference type="ARBA" id="ARBA00023004"/>
    </source>
</evidence>
<sequence>MKFNVEVGPQFEGERVRKDDLYIEFGGPKVGAKVELATIKKMDEVEHGKITIIGPDIGDLAEGGSYPLGVQVEVAGPELDKDMEPVFERRIHQYCNYIEGFMHSAQRNDVWIRISKDAVKKGLTSLEEVGKVLVYLYPSELPIIEKVAVTFITDSKKVEEFLPSALTVYKERDERVKGLTEEVVDEFYGCTLCQSFAPTHVCIITPERVSLCGAVNWFDGRAASKIDPYGPQFVVEKGELLDANTTIYSKVNEVVAEKSMGASSVFCLHSVFGNPHTSCGCFESIAFYIPEVDGVGILTRDFSGESVNGSPFSTMAGELSGGKQVEGYIGMGVEYLRSPKFLKGDGGLRRVVWMPKVVKERMKDSISPEMFDKIATEEHAKNIDELTEFLNKVKHPVMSGEFS</sequence>
<evidence type="ECO:0000256" key="4">
    <source>
        <dbReference type="ARBA" id="ARBA00022723"/>
    </source>
</evidence>
<dbReference type="PANTHER" id="PTHR42281">
    <property type="match status" value="1"/>
</dbReference>
<dbReference type="GO" id="GO:0006084">
    <property type="term" value="P:acetyl-CoA metabolic process"/>
    <property type="evidence" value="ECO:0007669"/>
    <property type="project" value="InterPro"/>
</dbReference>
<dbReference type="SUPFAM" id="SSF56821">
    <property type="entry name" value="Prismane protein-like"/>
    <property type="match status" value="1"/>
</dbReference>
<dbReference type="AlphaFoldDB" id="A0A399FXI7"/>
<proteinExistence type="predicted"/>
<keyword evidence="2" id="KW-0533">Nickel</keyword>
<gene>
    <name evidence="8" type="primary">cdhC</name>
    <name evidence="8" type="ORF">B9J77_03415</name>
</gene>
<dbReference type="InterPro" id="IPR045822">
    <property type="entry name" value="ACS_CODH_B_C"/>
</dbReference>
<dbReference type="InterPro" id="IPR038571">
    <property type="entry name" value="CO_DH/Ac-CoA_synth_bsu_3_sf"/>
</dbReference>
<evidence type="ECO:0000313" key="9">
    <source>
        <dbReference type="Proteomes" id="UP000266287"/>
    </source>
</evidence>
<evidence type="ECO:0000259" key="7">
    <source>
        <dbReference type="Pfam" id="PF19436"/>
    </source>
</evidence>
<name>A0A399FXI7_UNCN2</name>
<comment type="caution">
    <text evidence="8">The sequence shown here is derived from an EMBL/GenBank/DDBJ whole genome shotgun (WGS) entry which is preliminary data.</text>
</comment>
<protein>
    <recommendedName>
        <fullName evidence="1">CO-methylating acetyl-CoA synthase</fullName>
        <ecNumber evidence="1">2.3.1.169</ecNumber>
    </recommendedName>
</protein>
<keyword evidence="3" id="KW-0808">Transferase</keyword>
<dbReference type="GO" id="GO:0046872">
    <property type="term" value="F:metal ion binding"/>
    <property type="evidence" value="ECO:0007669"/>
    <property type="project" value="UniProtKB-KW"/>
</dbReference>
<dbReference type="EC" id="2.3.1.169" evidence="1"/>
<evidence type="ECO:0000256" key="1">
    <source>
        <dbReference type="ARBA" id="ARBA00012244"/>
    </source>
</evidence>
<dbReference type="PANTHER" id="PTHR42281:SF1">
    <property type="entry name" value="ACETYL-COA DECARBONYLASE_SYNTHASE COMPLEX SUBUNIT BETA 1"/>
    <property type="match status" value="1"/>
</dbReference>